<dbReference type="EMBL" id="QOIP01000003">
    <property type="protein sequence ID" value="RLU24732.1"/>
    <property type="molecule type" value="Genomic_DNA"/>
</dbReference>
<dbReference type="Proteomes" id="UP000279307">
    <property type="component" value="Chromosome 3"/>
</dbReference>
<gene>
    <name evidence="1" type="ORF">DMN91_002822</name>
</gene>
<organism evidence="1">
    <name type="scientific">Ooceraea biroi</name>
    <name type="common">Clonal raider ant</name>
    <name type="synonym">Cerapachys biroi</name>
    <dbReference type="NCBI Taxonomy" id="2015173"/>
    <lineage>
        <taxon>Eukaryota</taxon>
        <taxon>Metazoa</taxon>
        <taxon>Ecdysozoa</taxon>
        <taxon>Arthropoda</taxon>
        <taxon>Hexapoda</taxon>
        <taxon>Insecta</taxon>
        <taxon>Pterygota</taxon>
        <taxon>Neoptera</taxon>
        <taxon>Endopterygota</taxon>
        <taxon>Hymenoptera</taxon>
        <taxon>Apocrita</taxon>
        <taxon>Aculeata</taxon>
        <taxon>Formicoidea</taxon>
        <taxon>Formicidae</taxon>
        <taxon>Dorylinae</taxon>
        <taxon>Ooceraea</taxon>
    </lineage>
</organism>
<protein>
    <submittedName>
        <fullName evidence="1">Uncharacterized protein</fullName>
    </submittedName>
</protein>
<accession>A0A3L8DWQ7</accession>
<sequence>MQPRPYRLFPVCPLVGNDVTKRCGGDNSFFNPPAAENSTRPARYPALDTLQPFVTLHEGGVAQMVERSLSMREVPGSIPGASKIFFS</sequence>
<proteinExistence type="predicted"/>
<name>A0A3L8DWQ7_OOCBI</name>
<reference evidence="1" key="1">
    <citation type="journal article" date="2018" name="Genome Res.">
        <title>The genomic architecture and molecular evolution of ant odorant receptors.</title>
        <authorList>
            <person name="McKenzie S.K."/>
            <person name="Kronauer D.J.C."/>
        </authorList>
    </citation>
    <scope>NUCLEOTIDE SEQUENCE [LARGE SCALE GENOMIC DNA]</scope>
    <source>
        <strain evidence="1">Clonal line C1</strain>
    </source>
</reference>
<evidence type="ECO:0000313" key="1">
    <source>
        <dbReference type="EMBL" id="RLU24732.1"/>
    </source>
</evidence>
<comment type="caution">
    <text evidence="1">The sequence shown here is derived from an EMBL/GenBank/DDBJ whole genome shotgun (WGS) entry which is preliminary data.</text>
</comment>
<reference evidence="1" key="2">
    <citation type="submission" date="2018-07" db="EMBL/GenBank/DDBJ databases">
        <authorList>
            <person name="Mckenzie S.K."/>
            <person name="Kronauer D.J.C."/>
        </authorList>
    </citation>
    <scope>NUCLEOTIDE SEQUENCE</scope>
    <source>
        <strain evidence="1">Clonal line C1</strain>
    </source>
</reference>
<dbReference type="AlphaFoldDB" id="A0A3L8DWQ7"/>
<dbReference type="AntiFam" id="ANF00010">
    <property type="entry name" value="tRNA translation"/>
</dbReference>